<gene>
    <name evidence="2" type="ORF">BOX15_Mlig028695g1</name>
</gene>
<feature type="region of interest" description="Disordered" evidence="1">
    <location>
        <begin position="155"/>
        <end position="252"/>
    </location>
</feature>
<organism evidence="2 3">
    <name type="scientific">Macrostomum lignano</name>
    <dbReference type="NCBI Taxonomy" id="282301"/>
    <lineage>
        <taxon>Eukaryota</taxon>
        <taxon>Metazoa</taxon>
        <taxon>Spiralia</taxon>
        <taxon>Lophotrochozoa</taxon>
        <taxon>Platyhelminthes</taxon>
        <taxon>Rhabditophora</taxon>
        <taxon>Macrostomorpha</taxon>
        <taxon>Macrostomida</taxon>
        <taxon>Macrostomidae</taxon>
        <taxon>Macrostomum</taxon>
    </lineage>
</organism>
<evidence type="ECO:0000313" key="2">
    <source>
        <dbReference type="EMBL" id="PAA89058.1"/>
    </source>
</evidence>
<feature type="compositionally biased region" description="Low complexity" evidence="1">
    <location>
        <begin position="69"/>
        <end position="84"/>
    </location>
</feature>
<feature type="compositionally biased region" description="Low complexity" evidence="1">
    <location>
        <begin position="224"/>
        <end position="236"/>
    </location>
</feature>
<proteinExistence type="predicted"/>
<feature type="non-terminal residue" evidence="2">
    <location>
        <position position="1"/>
    </location>
</feature>
<evidence type="ECO:0000256" key="1">
    <source>
        <dbReference type="SAM" id="MobiDB-lite"/>
    </source>
</evidence>
<feature type="region of interest" description="Disordered" evidence="1">
    <location>
        <begin position="69"/>
        <end position="124"/>
    </location>
</feature>
<sequence>LLVSKWHSISPKIICFYQTLLATVMSTNYLSSDLQQFQLASYEVDSNQACRRGYHLLRIPCEEFHRLVQSQEQEQQEQQEQQDQPIKSQSPDRQSPDPLMIDSLTSCTIRTPPQPPPYLPRRRRSMDRAIYQRMRAILCEAGEPDEDVEEAAAALLSSGGGDRVSFAPDIQEEDEEEEEEQSEEAEVDEEESSADDEETLEDEDDEEANEEAEAEDADEACTESIIAAARRGSSSSLMQQRRAVDTRGSSVSDSCGIIEGEMTSTAGYRIFSGDEAATAYTDNEIRAALSFEQTQLLKQQQQQQQQGTAASQDRTMQAATVEQSTCRSILKNGNGRRCFTAESSELASRPGRTVDADAASASMLTHSTYDSAMSRMRARQSELTRCVLLEQQKERELQAMRSGASAGAAGTGVEPGLEAAMQHRRAALEGIAAAAEATGSDYGDNGDDERRAAVQQQRSSGVGPAAAAEGWDFDVPAALKGVDSAAMPPVPVPEATPTAARRRVQLTGLSGLCRDRRPLVAKGRDIQARAGPDFAGVAAAAAAAASAGGRFGRMPSVTERLYTTEAPYNLNSAEARLFRRVFCRALDPSLLLSARAV</sequence>
<feature type="region of interest" description="Disordered" evidence="1">
    <location>
        <begin position="438"/>
        <end position="467"/>
    </location>
</feature>
<feature type="compositionally biased region" description="Acidic residues" evidence="1">
    <location>
        <begin position="170"/>
        <end position="221"/>
    </location>
</feature>
<dbReference type="AlphaFoldDB" id="A0A267GSR9"/>
<name>A0A267GSR9_9PLAT</name>
<comment type="caution">
    <text evidence="2">The sequence shown here is derived from an EMBL/GenBank/DDBJ whole genome shotgun (WGS) entry which is preliminary data.</text>
</comment>
<dbReference type="Proteomes" id="UP000215902">
    <property type="component" value="Unassembled WGS sequence"/>
</dbReference>
<dbReference type="EMBL" id="NIVC01000166">
    <property type="protein sequence ID" value="PAA89058.1"/>
    <property type="molecule type" value="Genomic_DNA"/>
</dbReference>
<accession>A0A267GSR9</accession>
<protein>
    <submittedName>
        <fullName evidence="2">Uncharacterized protein</fullName>
    </submittedName>
</protein>
<evidence type="ECO:0000313" key="3">
    <source>
        <dbReference type="Proteomes" id="UP000215902"/>
    </source>
</evidence>
<keyword evidence="3" id="KW-1185">Reference proteome</keyword>
<reference evidence="2 3" key="1">
    <citation type="submission" date="2017-06" db="EMBL/GenBank/DDBJ databases">
        <title>A platform for efficient transgenesis in Macrostomum lignano, a flatworm model organism for stem cell research.</title>
        <authorList>
            <person name="Berezikov E."/>
        </authorList>
    </citation>
    <scope>NUCLEOTIDE SEQUENCE [LARGE SCALE GENOMIC DNA]</scope>
    <source>
        <strain evidence="2">DV1</strain>
        <tissue evidence="2">Whole organism</tissue>
    </source>
</reference>